<evidence type="ECO:0000313" key="2">
    <source>
        <dbReference type="EMBL" id="CUQ23956.1"/>
    </source>
</evidence>
<dbReference type="Proteomes" id="UP000095564">
    <property type="component" value="Unassembled WGS sequence"/>
</dbReference>
<organism evidence="2 3">
    <name type="scientific">Anaerostipes hadrus</name>
    <dbReference type="NCBI Taxonomy" id="649756"/>
    <lineage>
        <taxon>Bacteria</taxon>
        <taxon>Bacillati</taxon>
        <taxon>Bacillota</taxon>
        <taxon>Clostridia</taxon>
        <taxon>Lachnospirales</taxon>
        <taxon>Lachnospiraceae</taxon>
        <taxon>Anaerostipes</taxon>
    </lineage>
</organism>
<dbReference type="InterPro" id="IPR013422">
    <property type="entry name" value="CRISPR-assoc_prot_Cas5_N"/>
</dbReference>
<gene>
    <name evidence="2" type="ORF">ERS852520_03484</name>
</gene>
<dbReference type="OrthoDB" id="5363158at2"/>
<dbReference type="NCBIfam" id="TIGR02593">
    <property type="entry name" value="CRISPR_cas5"/>
    <property type="match status" value="1"/>
</dbReference>
<dbReference type="GO" id="GO:0051607">
    <property type="term" value="P:defense response to virus"/>
    <property type="evidence" value="ECO:0007669"/>
    <property type="project" value="UniProtKB-KW"/>
</dbReference>
<dbReference type="AlphaFoldDB" id="A0A174URL7"/>
<proteinExistence type="predicted"/>
<reference evidence="2 3" key="1">
    <citation type="submission" date="2015-09" db="EMBL/GenBank/DDBJ databases">
        <authorList>
            <consortium name="Pathogen Informatics"/>
        </authorList>
    </citation>
    <scope>NUCLEOTIDE SEQUENCE [LARGE SCALE GENOMIC DNA]</scope>
    <source>
        <strain evidence="2 3">2789STDY5834908</strain>
    </source>
</reference>
<dbReference type="RefSeq" id="WP_055162604.1">
    <property type="nucleotide sequence ID" value="NZ_CZAU01000061.1"/>
</dbReference>
<name>A0A174URL7_ANAHA</name>
<dbReference type="InterPro" id="IPR013421">
    <property type="entry name" value="CRISPR-assoc_prot_Cas5_HALMA"/>
</dbReference>
<accession>A0A174URL7</accession>
<sequence>MKALKFILSGKTAFFKVPMVNSVCYFTYGNIHKPALLGMFGAILGYKGYGYEITNFPEYYEKLKDVKISIVPNSENGYFNKKFQQFNNSVGYASQEQGGNLIVKEQWLEDPSWTIYIMLNNDESQKLADMIIHSQCVYIPYLGKNDHPATIEKAKYVEVKNVDAENLTIQSLSLSEALDFDQDEMDFKYEEYLPLTLNLETNHHELKKFILTNAPVEEAFTEIYEDGEKHITFY</sequence>
<keyword evidence="1" id="KW-0051">Antiviral defense</keyword>
<evidence type="ECO:0000256" key="1">
    <source>
        <dbReference type="ARBA" id="ARBA00023118"/>
    </source>
</evidence>
<protein>
    <submittedName>
        <fullName evidence="2">Uncharacterized protein predicted to be involved in DNA repair (RAMP superfamily)</fullName>
    </submittedName>
</protein>
<dbReference type="EMBL" id="CZAU01000061">
    <property type="protein sequence ID" value="CUQ23956.1"/>
    <property type="molecule type" value="Genomic_DNA"/>
</dbReference>
<evidence type="ECO:0000313" key="3">
    <source>
        <dbReference type="Proteomes" id="UP000095564"/>
    </source>
</evidence>
<dbReference type="NCBIfam" id="TIGR02592">
    <property type="entry name" value="cas_Cas5h"/>
    <property type="match status" value="1"/>
</dbReference>